<dbReference type="Pfam" id="PF09844">
    <property type="entry name" value="DUF2071"/>
    <property type="match status" value="1"/>
</dbReference>
<accession>A0A6J6MLH4</accession>
<sequence length="255" mass="28789">MTNTEPEPITIEPTVEVERPVMLQGWYNLTALHWQYEPSVIQALLPSGFTVDTFDDTAWVGLIPFHMRRIRLPRTPALGPLSTFPETNVRTYIRDENGRRGVWFFSLDVSRILPALVARVTYGLPYCWSSMTMSEEADADAQIRTYTSRRKWPRGEASSSVTVRVGRELLKSELTELDHFLTARWALGSSFGSRRLWANIHHGAWPLHVAEVLHCDESLLSAAGLPLPTGTPIARWSPGVDVRIAMPRIAGKINR</sequence>
<organism evidence="1">
    <name type="scientific">freshwater metagenome</name>
    <dbReference type="NCBI Taxonomy" id="449393"/>
    <lineage>
        <taxon>unclassified sequences</taxon>
        <taxon>metagenomes</taxon>
        <taxon>ecological metagenomes</taxon>
    </lineage>
</organism>
<dbReference type="AlphaFoldDB" id="A0A6J6MLH4"/>
<dbReference type="PANTHER" id="PTHR39186:SF1">
    <property type="entry name" value="DUF2071 DOMAIN-CONTAINING PROTEIN"/>
    <property type="match status" value="1"/>
</dbReference>
<dbReference type="InterPro" id="IPR018644">
    <property type="entry name" value="DUF2071"/>
</dbReference>
<reference evidence="1" key="1">
    <citation type="submission" date="2020-05" db="EMBL/GenBank/DDBJ databases">
        <authorList>
            <person name="Chiriac C."/>
            <person name="Salcher M."/>
            <person name="Ghai R."/>
            <person name="Kavagutti S V."/>
        </authorList>
    </citation>
    <scope>NUCLEOTIDE SEQUENCE</scope>
</reference>
<dbReference type="InterPro" id="IPR023375">
    <property type="entry name" value="ADC_dom_sf"/>
</dbReference>
<name>A0A6J6MLH4_9ZZZZ</name>
<dbReference type="PANTHER" id="PTHR39186">
    <property type="entry name" value="DUF2071 FAMILY PROTEIN"/>
    <property type="match status" value="1"/>
</dbReference>
<proteinExistence type="predicted"/>
<dbReference type="EMBL" id="CAEZWM010000278">
    <property type="protein sequence ID" value="CAB4673958.1"/>
    <property type="molecule type" value="Genomic_DNA"/>
</dbReference>
<evidence type="ECO:0000313" key="1">
    <source>
        <dbReference type="EMBL" id="CAB4673958.1"/>
    </source>
</evidence>
<gene>
    <name evidence="1" type="ORF">UFOPK2242_01622</name>
</gene>
<dbReference type="SUPFAM" id="SSF160104">
    <property type="entry name" value="Acetoacetate decarboxylase-like"/>
    <property type="match status" value="1"/>
</dbReference>
<protein>
    <submittedName>
        <fullName evidence="1">Unannotated protein</fullName>
    </submittedName>
</protein>